<gene>
    <name evidence="5" type="ORF">SAMN05660748_2563</name>
</gene>
<dbReference type="Pfam" id="PF07859">
    <property type="entry name" value="Abhydrolase_3"/>
    <property type="match status" value="1"/>
</dbReference>
<dbReference type="InterPro" id="IPR013094">
    <property type="entry name" value="AB_hydrolase_3"/>
</dbReference>
<dbReference type="SUPFAM" id="SSF53474">
    <property type="entry name" value="alpha/beta-Hydrolases"/>
    <property type="match status" value="1"/>
</dbReference>
<keyword evidence="2" id="KW-0378">Hydrolase</keyword>
<keyword evidence="6" id="KW-1185">Reference proteome</keyword>
<dbReference type="InterPro" id="IPR033140">
    <property type="entry name" value="Lipase_GDXG_put_SER_AS"/>
</dbReference>
<evidence type="ECO:0000259" key="4">
    <source>
        <dbReference type="Pfam" id="PF07859"/>
    </source>
</evidence>
<evidence type="ECO:0000256" key="2">
    <source>
        <dbReference type="ARBA" id="ARBA00022801"/>
    </source>
</evidence>
<evidence type="ECO:0000256" key="1">
    <source>
        <dbReference type="ARBA" id="ARBA00010515"/>
    </source>
</evidence>
<protein>
    <submittedName>
        <fullName evidence="5">Acetyl esterase</fullName>
    </submittedName>
</protein>
<dbReference type="Proteomes" id="UP000219435">
    <property type="component" value="Unassembled WGS sequence"/>
</dbReference>
<proteinExistence type="inferred from homology"/>
<comment type="similarity">
    <text evidence="1">Belongs to the 'GDXG' lipolytic enzyme family.</text>
</comment>
<evidence type="ECO:0000256" key="3">
    <source>
        <dbReference type="PROSITE-ProRule" id="PRU10038"/>
    </source>
</evidence>
<dbReference type="PANTHER" id="PTHR48081">
    <property type="entry name" value="AB HYDROLASE SUPERFAMILY PROTEIN C4A8.06C"/>
    <property type="match status" value="1"/>
</dbReference>
<dbReference type="Gene3D" id="3.40.50.1820">
    <property type="entry name" value="alpha/beta hydrolase"/>
    <property type="match status" value="1"/>
</dbReference>
<dbReference type="FunFam" id="3.40.50.1820:FF:000089">
    <property type="entry name" value="Alpha/beta hydrolase"/>
    <property type="match status" value="1"/>
</dbReference>
<dbReference type="OrthoDB" id="3181909at2"/>
<feature type="active site" evidence="3">
    <location>
        <position position="158"/>
    </location>
</feature>
<feature type="domain" description="Alpha/beta hydrolase fold-3" evidence="4">
    <location>
        <begin position="82"/>
        <end position="285"/>
    </location>
</feature>
<dbReference type="InterPro" id="IPR050300">
    <property type="entry name" value="GDXG_lipolytic_enzyme"/>
</dbReference>
<dbReference type="PROSITE" id="PS01174">
    <property type="entry name" value="LIPASE_GDXG_SER"/>
    <property type="match status" value="1"/>
</dbReference>
<evidence type="ECO:0000313" key="6">
    <source>
        <dbReference type="Proteomes" id="UP000219435"/>
    </source>
</evidence>
<accession>A0A285VBH0</accession>
<sequence>MPVDQHLAALLAMAQQSDLPPMYEGPPEAGRAQYLAMTTGLRGPEQVVPVASTEDITVPGGDGDLRARVYRPEGEGPFPTVAFFHGGGWVIGDLETHDNMARHICRDASAVVVSVDYRLAPEAPFPAAADDAVVSARWIAANRDRFGGDDRLGVAGDSAGGNLAAVVAQTLHAEGTPITAQLLIYPAVDAAGEYSSRVENAQGYFLEQPTMDWFYGHYAGSWEDTKDPRLAPLHHPDLTGQPPAVVVTAEFDPLRDEGEAYAEALRAAGVPVEVTRYDGMIHGFFDMGALSPAAMAAVEETCGKFRTLLHG</sequence>
<dbReference type="EMBL" id="OBQI01000003">
    <property type="protein sequence ID" value="SOC49831.1"/>
    <property type="molecule type" value="Genomic_DNA"/>
</dbReference>
<evidence type="ECO:0000313" key="5">
    <source>
        <dbReference type="EMBL" id="SOC49831.1"/>
    </source>
</evidence>
<dbReference type="RefSeq" id="WP_097195348.1">
    <property type="nucleotide sequence ID" value="NZ_OBQI01000003.1"/>
</dbReference>
<dbReference type="AlphaFoldDB" id="A0A285VBH0"/>
<dbReference type="InterPro" id="IPR029058">
    <property type="entry name" value="AB_hydrolase_fold"/>
</dbReference>
<dbReference type="PANTHER" id="PTHR48081:SF8">
    <property type="entry name" value="ALPHA_BETA HYDROLASE FOLD-3 DOMAIN-CONTAINING PROTEIN-RELATED"/>
    <property type="match status" value="1"/>
</dbReference>
<name>A0A285VBH0_9ACTN</name>
<reference evidence="6" key="1">
    <citation type="submission" date="2017-08" db="EMBL/GenBank/DDBJ databases">
        <authorList>
            <person name="Varghese N."/>
            <person name="Submissions S."/>
        </authorList>
    </citation>
    <scope>NUCLEOTIDE SEQUENCE [LARGE SCALE GENOMIC DNA]</scope>
    <source>
        <strain evidence="6">DSM 4725</strain>
    </source>
</reference>
<organism evidence="5 6">
    <name type="scientific">Blastococcus aggregatus</name>
    <dbReference type="NCBI Taxonomy" id="38502"/>
    <lineage>
        <taxon>Bacteria</taxon>
        <taxon>Bacillati</taxon>
        <taxon>Actinomycetota</taxon>
        <taxon>Actinomycetes</taxon>
        <taxon>Geodermatophilales</taxon>
        <taxon>Geodermatophilaceae</taxon>
        <taxon>Blastococcus</taxon>
    </lineage>
</organism>
<dbReference type="GO" id="GO:0016787">
    <property type="term" value="F:hydrolase activity"/>
    <property type="evidence" value="ECO:0007669"/>
    <property type="project" value="UniProtKB-KW"/>
</dbReference>